<feature type="domain" description="BIG2" evidence="1">
    <location>
        <begin position="29"/>
        <end position="108"/>
    </location>
</feature>
<evidence type="ECO:0000313" key="2">
    <source>
        <dbReference type="EMBL" id="MBC5738905.1"/>
    </source>
</evidence>
<evidence type="ECO:0000313" key="3">
    <source>
        <dbReference type="Proteomes" id="UP000633936"/>
    </source>
</evidence>
<dbReference type="Pfam" id="PF02368">
    <property type="entry name" value="Big_2"/>
    <property type="match status" value="1"/>
</dbReference>
<sequence>MITVQLASGKKASFKVKVQKAAVATKSIKVTNTATGKNQGKSAALKRGQSLKLAAVLSPVTSVQKVTWSASNKKIVTVSKSGVIKAKKKGKVTITVKSGNKKYTIKITVK</sequence>
<dbReference type="InterPro" id="IPR008964">
    <property type="entry name" value="Invasin/intimin_cell_adhesion"/>
</dbReference>
<dbReference type="EMBL" id="JACOQE010000001">
    <property type="protein sequence ID" value="MBC5738905.1"/>
    <property type="molecule type" value="Genomic_DNA"/>
</dbReference>
<evidence type="ECO:0000259" key="1">
    <source>
        <dbReference type="SMART" id="SM00635"/>
    </source>
</evidence>
<protein>
    <submittedName>
        <fullName evidence="2">Ig-like domain-containing protein</fullName>
    </submittedName>
</protein>
<dbReference type="Gene3D" id="2.60.40.1080">
    <property type="match status" value="1"/>
</dbReference>
<proteinExistence type="predicted"/>
<dbReference type="Proteomes" id="UP000633936">
    <property type="component" value="Unassembled WGS sequence"/>
</dbReference>
<organism evidence="2 3">
    <name type="scientific">Blautia intestinalis</name>
    <dbReference type="NCBI Taxonomy" id="2763028"/>
    <lineage>
        <taxon>Bacteria</taxon>
        <taxon>Bacillati</taxon>
        <taxon>Bacillota</taxon>
        <taxon>Clostridia</taxon>
        <taxon>Lachnospirales</taxon>
        <taxon>Lachnospiraceae</taxon>
        <taxon>Blautia</taxon>
    </lineage>
</organism>
<dbReference type="SMART" id="SM00635">
    <property type="entry name" value="BID_2"/>
    <property type="match status" value="1"/>
</dbReference>
<keyword evidence="3" id="KW-1185">Reference proteome</keyword>
<accession>A0ABR7HXC7</accession>
<reference evidence="2 3" key="1">
    <citation type="submission" date="2020-08" db="EMBL/GenBank/DDBJ databases">
        <title>Genome public.</title>
        <authorList>
            <person name="Liu C."/>
            <person name="Sun Q."/>
        </authorList>
    </citation>
    <scope>NUCLEOTIDE SEQUENCE [LARGE SCALE GENOMIC DNA]</scope>
    <source>
        <strain evidence="2 3">27-44</strain>
    </source>
</reference>
<dbReference type="SUPFAM" id="SSF49373">
    <property type="entry name" value="Invasin/intimin cell-adhesion fragments"/>
    <property type="match status" value="1"/>
</dbReference>
<dbReference type="InterPro" id="IPR003343">
    <property type="entry name" value="Big_2"/>
</dbReference>
<name>A0ABR7HXC7_9FIRM</name>
<comment type="caution">
    <text evidence="2">The sequence shown here is derived from an EMBL/GenBank/DDBJ whole genome shotgun (WGS) entry which is preliminary data.</text>
</comment>
<gene>
    <name evidence="2" type="ORF">H8Z79_00280</name>
</gene>